<comment type="caution">
    <text evidence="7">The sequence shown here is derived from an EMBL/GenBank/DDBJ whole genome shotgun (WGS) entry which is preliminary data.</text>
</comment>
<feature type="binding site" evidence="5">
    <location>
        <position position="319"/>
    </location>
    <ligand>
        <name>Fe cation</name>
        <dbReference type="ChEBI" id="CHEBI:24875"/>
        <note>catalytic</note>
    </ligand>
</feature>
<comment type="cofactor">
    <cofactor evidence="5">
        <name>Fe(2+)</name>
        <dbReference type="ChEBI" id="CHEBI:29033"/>
    </cofactor>
    <text evidence="5">Binds 1 Fe(2+) ion per subunit.</text>
</comment>
<dbReference type="PANTHER" id="PTHR10543">
    <property type="entry name" value="BETA-CAROTENE DIOXYGENASE"/>
    <property type="match status" value="1"/>
</dbReference>
<evidence type="ECO:0000256" key="5">
    <source>
        <dbReference type="PIRSR" id="PIRSR604294-1"/>
    </source>
</evidence>
<protein>
    <submittedName>
        <fullName evidence="7">Carotenoid oxygenase</fullName>
    </submittedName>
</protein>
<evidence type="ECO:0000256" key="3">
    <source>
        <dbReference type="ARBA" id="ARBA00023002"/>
    </source>
</evidence>
<feature type="binding site" evidence="5">
    <location>
        <position position="597"/>
    </location>
    <ligand>
        <name>Fe cation</name>
        <dbReference type="ChEBI" id="CHEBI:24875"/>
        <note>catalytic</note>
    </ligand>
</feature>
<dbReference type="GO" id="GO:0010436">
    <property type="term" value="F:carotenoid dioxygenase activity"/>
    <property type="evidence" value="ECO:0007669"/>
    <property type="project" value="TreeGrafter"/>
</dbReference>
<gene>
    <name evidence="7" type="ORF">B0J15DRAFT_274415</name>
</gene>
<keyword evidence="8" id="KW-1185">Reference proteome</keyword>
<feature type="binding site" evidence="5">
    <location>
        <position position="267"/>
    </location>
    <ligand>
        <name>Fe cation</name>
        <dbReference type="ChEBI" id="CHEBI:24875"/>
        <note>catalytic</note>
    </ligand>
</feature>
<comment type="similarity">
    <text evidence="1">Belongs to the carotenoid oxygenase family.</text>
</comment>
<reference evidence="7" key="1">
    <citation type="journal article" date="2021" name="Nat. Commun.">
        <title>Genetic determinants of endophytism in the Arabidopsis root mycobiome.</title>
        <authorList>
            <person name="Mesny F."/>
            <person name="Miyauchi S."/>
            <person name="Thiergart T."/>
            <person name="Pickel B."/>
            <person name="Atanasova L."/>
            <person name="Karlsson M."/>
            <person name="Huettel B."/>
            <person name="Barry K.W."/>
            <person name="Haridas S."/>
            <person name="Chen C."/>
            <person name="Bauer D."/>
            <person name="Andreopoulos W."/>
            <person name="Pangilinan J."/>
            <person name="LaButti K."/>
            <person name="Riley R."/>
            <person name="Lipzen A."/>
            <person name="Clum A."/>
            <person name="Drula E."/>
            <person name="Henrissat B."/>
            <person name="Kohler A."/>
            <person name="Grigoriev I.V."/>
            <person name="Martin F.M."/>
            <person name="Hacquard S."/>
        </authorList>
    </citation>
    <scope>NUCLEOTIDE SEQUENCE</scope>
    <source>
        <strain evidence="7">FSSC 5 MPI-SDFR-AT-0091</strain>
    </source>
</reference>
<feature type="binding site" evidence="5">
    <location>
        <position position="389"/>
    </location>
    <ligand>
        <name>Fe cation</name>
        <dbReference type="ChEBI" id="CHEBI:24875"/>
        <note>catalytic</note>
    </ligand>
</feature>
<sequence>MALNGPGTFHRTREHEGEDRSQITQNILDESWKKWPNEAAFDHLEEHRGPLRLNLKGSIPSWAAGALFRTGPGQSRVENTIRGTHFTTHWFDGFAQTHRFDIVVPDDGGDVQVWYSSRRQAESWVESVKKKGWRAGITFGQKADPCVGIFAKFMSHFEPKYGNNNVTVLPNVPGLSNAGTSKAQENWHITGQGKHKVDAHQKNGHTNGNGATVPAVPLGHRANLSNVFTATDFAGIRRIDPTTLEPLGLAMQSALDPLLSGPCSCAHAQRDPITGDFFNYNLDFGRYATYRVFRVDAASGKTEILATVTDPNVPPAYLHSFFLTENYVVICIPSSHYAWSGLKMLWKSNILESILPFDESKKCKWLVVDRRHGKGLVATFSTPAAFFFHSVNAFEEHVKDENGKEHIELCFDLSKYQNMDIIKGFYYNVILDRNDATKKYWFEGKRYENSFPIFTRYRFRMPTGAPDMSFSATAKEDLCIPTPHAGELSTIHPLRLGKPYRFVYGATLRGLGTIVDALVKTDVTTREALIWSGPEGHTPGEPVFVPRPGAEDEDDGVVLSVVVDGVTETTYLLCLDGKTMEELGRAEADFAIGMGFHGVHVPVAQ</sequence>
<feature type="compositionally biased region" description="Basic and acidic residues" evidence="6">
    <location>
        <begin position="11"/>
        <end position="21"/>
    </location>
</feature>
<dbReference type="OrthoDB" id="407010at2759"/>
<organism evidence="7 8">
    <name type="scientific">Fusarium solani</name>
    <name type="common">Filamentous fungus</name>
    <dbReference type="NCBI Taxonomy" id="169388"/>
    <lineage>
        <taxon>Eukaryota</taxon>
        <taxon>Fungi</taxon>
        <taxon>Dikarya</taxon>
        <taxon>Ascomycota</taxon>
        <taxon>Pezizomycotina</taxon>
        <taxon>Sordariomycetes</taxon>
        <taxon>Hypocreomycetidae</taxon>
        <taxon>Hypocreales</taxon>
        <taxon>Nectriaceae</taxon>
        <taxon>Fusarium</taxon>
        <taxon>Fusarium solani species complex</taxon>
    </lineage>
</organism>
<keyword evidence="2 5" id="KW-0479">Metal-binding</keyword>
<evidence type="ECO:0000313" key="8">
    <source>
        <dbReference type="Proteomes" id="UP000736672"/>
    </source>
</evidence>
<dbReference type="GO" id="GO:0016121">
    <property type="term" value="P:carotene catabolic process"/>
    <property type="evidence" value="ECO:0007669"/>
    <property type="project" value="TreeGrafter"/>
</dbReference>
<accession>A0A9P9HMU0</accession>
<evidence type="ECO:0000256" key="4">
    <source>
        <dbReference type="ARBA" id="ARBA00023004"/>
    </source>
</evidence>
<dbReference type="GO" id="GO:0046872">
    <property type="term" value="F:metal ion binding"/>
    <property type="evidence" value="ECO:0007669"/>
    <property type="project" value="UniProtKB-KW"/>
</dbReference>
<dbReference type="AlphaFoldDB" id="A0A9P9HMU0"/>
<evidence type="ECO:0000256" key="6">
    <source>
        <dbReference type="SAM" id="MobiDB-lite"/>
    </source>
</evidence>
<keyword evidence="4 5" id="KW-0408">Iron</keyword>
<dbReference type="PANTHER" id="PTHR10543:SF24">
    <property type="entry name" value="CAROTENOID ISOMEROOXYGENASE"/>
    <property type="match status" value="1"/>
</dbReference>
<dbReference type="EMBL" id="JAGTJS010000008">
    <property type="protein sequence ID" value="KAH7259967.1"/>
    <property type="molecule type" value="Genomic_DNA"/>
</dbReference>
<proteinExistence type="inferred from homology"/>
<evidence type="ECO:0000256" key="2">
    <source>
        <dbReference type="ARBA" id="ARBA00022723"/>
    </source>
</evidence>
<dbReference type="Pfam" id="PF03055">
    <property type="entry name" value="RPE65"/>
    <property type="match status" value="1"/>
</dbReference>
<name>A0A9P9HMU0_FUSSL</name>
<feature type="region of interest" description="Disordered" evidence="6">
    <location>
        <begin position="1"/>
        <end position="22"/>
    </location>
</feature>
<keyword evidence="3" id="KW-0560">Oxidoreductase</keyword>
<evidence type="ECO:0000313" key="7">
    <source>
        <dbReference type="EMBL" id="KAH7259967.1"/>
    </source>
</evidence>
<dbReference type="Proteomes" id="UP000736672">
    <property type="component" value="Unassembled WGS sequence"/>
</dbReference>
<evidence type="ECO:0000256" key="1">
    <source>
        <dbReference type="ARBA" id="ARBA00006787"/>
    </source>
</evidence>
<dbReference type="InterPro" id="IPR004294">
    <property type="entry name" value="Carotenoid_Oase"/>
</dbReference>